<dbReference type="Pfam" id="PF00465">
    <property type="entry name" value="Fe-ADH"/>
    <property type="match status" value="1"/>
</dbReference>
<organism evidence="5 6">
    <name type="scientific">Geotalea daltonii (strain DSM 22248 / JCM 15807 / FRC-32)</name>
    <name type="common">Geobacter daltonii</name>
    <dbReference type="NCBI Taxonomy" id="316067"/>
    <lineage>
        <taxon>Bacteria</taxon>
        <taxon>Pseudomonadati</taxon>
        <taxon>Thermodesulfobacteriota</taxon>
        <taxon>Desulfuromonadia</taxon>
        <taxon>Geobacterales</taxon>
        <taxon>Geobacteraceae</taxon>
        <taxon>Geotalea</taxon>
    </lineage>
</organism>
<dbReference type="EMBL" id="CP001390">
    <property type="protein sequence ID" value="ACM19524.1"/>
    <property type="molecule type" value="Genomic_DNA"/>
</dbReference>
<dbReference type="InterPro" id="IPR001670">
    <property type="entry name" value="ADH_Fe/GldA"/>
</dbReference>
<feature type="domain" description="Alcohol dehydrogenase iron-type/glycerol dehydrogenase GldA" evidence="3">
    <location>
        <begin position="9"/>
        <end position="174"/>
    </location>
</feature>
<reference evidence="5 6" key="1">
    <citation type="submission" date="2009-01" db="EMBL/GenBank/DDBJ databases">
        <title>Complete sequence of Geobacter sp. FRC-32.</title>
        <authorList>
            <consortium name="US DOE Joint Genome Institute"/>
            <person name="Lucas S."/>
            <person name="Copeland A."/>
            <person name="Lapidus A."/>
            <person name="Glavina del Rio T."/>
            <person name="Dalin E."/>
            <person name="Tice H."/>
            <person name="Bruce D."/>
            <person name="Goodwin L."/>
            <person name="Pitluck S."/>
            <person name="Saunders E."/>
            <person name="Brettin T."/>
            <person name="Detter J.C."/>
            <person name="Han C."/>
            <person name="Larimer F."/>
            <person name="Land M."/>
            <person name="Hauser L."/>
            <person name="Kyrpides N."/>
            <person name="Ovchinnikova G."/>
            <person name="Kostka J."/>
            <person name="Richardson P."/>
        </authorList>
    </citation>
    <scope>NUCLEOTIDE SEQUENCE [LARGE SCALE GENOMIC DNA]</scope>
    <source>
        <strain evidence="6">DSM 22248 / JCM 15807 / FRC-32</strain>
    </source>
</reference>
<dbReference type="PANTHER" id="PTHR43633">
    <property type="entry name" value="ALCOHOL DEHYDROGENASE YQHD"/>
    <property type="match status" value="1"/>
</dbReference>
<dbReference type="HOGENOM" id="CLU_007207_0_4_7"/>
<feature type="domain" description="Fe-containing alcohol dehydrogenase-like C-terminal" evidence="4">
    <location>
        <begin position="186"/>
        <end position="343"/>
    </location>
</feature>
<sequence length="384" mass="41321">MNNFSYYNPTKIIFGKGKIASIAKEIPAEARVLVTYGGGSIKRNGVYDQVREALKGHDFLEFGGIEVNPGYETLMKGVEVVRKEAVTMLLAVGGGSVADGTKFIAAAANFKGEPWDILSKQAPVKSAIPLGVVLTLPATGSESNSFAVISRKATHEKLAFGSPLCYPKFAVLDPETTYTLPPVQIANGVVDAFIHTIEQYLTYPAAAPLQDRLAEGVLLTLLEVGPKALATPNDYDTMASLMWCATLALNGLIGCGVPQDWSTHMIGHELTAAYGIDHARTLAVVLPGLLRNRREEKHEKLLQYARQIWGVTDGSDDERIESAIGRTEEFFQSLGVPTRLSGYVDAVSAPEAIAARLEARGGNPLGERASITPDVVREILATRL</sequence>
<dbReference type="InterPro" id="IPR056798">
    <property type="entry name" value="ADH_Fe_C"/>
</dbReference>
<evidence type="ECO:0000313" key="5">
    <source>
        <dbReference type="EMBL" id="ACM19524.1"/>
    </source>
</evidence>
<dbReference type="GO" id="GO:1990362">
    <property type="term" value="F:butanol dehydrogenase (NAD+) activity"/>
    <property type="evidence" value="ECO:0007669"/>
    <property type="project" value="InterPro"/>
</dbReference>
<dbReference type="CDD" id="cd08187">
    <property type="entry name" value="BDH"/>
    <property type="match status" value="1"/>
</dbReference>
<dbReference type="PANTHER" id="PTHR43633:SF1">
    <property type="entry name" value="ALCOHOL DEHYDROGENASE YQHD"/>
    <property type="match status" value="1"/>
</dbReference>
<dbReference type="Pfam" id="PF25137">
    <property type="entry name" value="ADH_Fe_C"/>
    <property type="match status" value="1"/>
</dbReference>
<dbReference type="SUPFAM" id="SSF56796">
    <property type="entry name" value="Dehydroquinate synthase-like"/>
    <property type="match status" value="1"/>
</dbReference>
<proteinExistence type="inferred from homology"/>
<name>B9M3B4_GEODF</name>
<dbReference type="PROSITE" id="PS00060">
    <property type="entry name" value="ADH_IRON_2"/>
    <property type="match status" value="1"/>
</dbReference>
<dbReference type="InterPro" id="IPR044731">
    <property type="entry name" value="BDH-like"/>
</dbReference>
<dbReference type="RefSeq" id="WP_012646253.1">
    <property type="nucleotide sequence ID" value="NC_011979.1"/>
</dbReference>
<dbReference type="GO" id="GO:0046872">
    <property type="term" value="F:metal ion binding"/>
    <property type="evidence" value="ECO:0007669"/>
    <property type="project" value="InterPro"/>
</dbReference>
<dbReference type="Proteomes" id="UP000007721">
    <property type="component" value="Chromosome"/>
</dbReference>
<keyword evidence="6" id="KW-1185">Reference proteome</keyword>
<keyword evidence="2" id="KW-0560">Oxidoreductase</keyword>
<evidence type="ECO:0000256" key="1">
    <source>
        <dbReference type="ARBA" id="ARBA00007358"/>
    </source>
</evidence>
<protein>
    <submittedName>
        <fullName evidence="5">NADPH-dependent aldehyde reductase</fullName>
    </submittedName>
</protein>
<dbReference type="Gene3D" id="1.20.1090.10">
    <property type="entry name" value="Dehydroquinate synthase-like - alpha domain"/>
    <property type="match status" value="1"/>
</dbReference>
<dbReference type="GO" id="GO:1990002">
    <property type="term" value="F:methylglyoxal reductase (NADPH) (acetol producing) activity"/>
    <property type="evidence" value="ECO:0007669"/>
    <property type="project" value="TreeGrafter"/>
</dbReference>
<dbReference type="Gene3D" id="3.40.50.1970">
    <property type="match status" value="1"/>
</dbReference>
<dbReference type="STRING" id="316067.Geob_1164"/>
<evidence type="ECO:0000259" key="3">
    <source>
        <dbReference type="Pfam" id="PF00465"/>
    </source>
</evidence>
<accession>B9M3B4</accession>
<dbReference type="AlphaFoldDB" id="B9M3B4"/>
<dbReference type="OrthoDB" id="9778433at2"/>
<dbReference type="KEGG" id="geo:Geob_1164"/>
<comment type="similarity">
    <text evidence="1">Belongs to the iron-containing alcohol dehydrogenase family.</text>
</comment>
<dbReference type="GO" id="GO:0008106">
    <property type="term" value="F:alcohol dehydrogenase (NADP+) activity"/>
    <property type="evidence" value="ECO:0007669"/>
    <property type="project" value="TreeGrafter"/>
</dbReference>
<dbReference type="eggNOG" id="COG1979">
    <property type="taxonomic scope" value="Bacteria"/>
</dbReference>
<gene>
    <name evidence="5" type="ordered locus">Geob_1164</name>
</gene>
<evidence type="ECO:0000256" key="2">
    <source>
        <dbReference type="ARBA" id="ARBA00023002"/>
    </source>
</evidence>
<dbReference type="FunFam" id="3.40.50.1970:FF:000003">
    <property type="entry name" value="Alcohol dehydrogenase, iron-containing"/>
    <property type="match status" value="1"/>
</dbReference>
<evidence type="ECO:0000313" key="6">
    <source>
        <dbReference type="Proteomes" id="UP000007721"/>
    </source>
</evidence>
<dbReference type="GO" id="GO:0005829">
    <property type="term" value="C:cytosol"/>
    <property type="evidence" value="ECO:0007669"/>
    <property type="project" value="TreeGrafter"/>
</dbReference>
<dbReference type="PROSITE" id="PS00913">
    <property type="entry name" value="ADH_IRON_1"/>
    <property type="match status" value="1"/>
</dbReference>
<evidence type="ECO:0000259" key="4">
    <source>
        <dbReference type="Pfam" id="PF25137"/>
    </source>
</evidence>
<dbReference type="InterPro" id="IPR018211">
    <property type="entry name" value="ADH_Fe_CS"/>
</dbReference>